<reference evidence="3" key="2">
    <citation type="submission" date="2013-12" db="EMBL/GenBank/DDBJ databases">
        <title>Evolution of pathogenesis and genome organization in the Tremellales.</title>
        <authorList>
            <person name="Cuomo C."/>
            <person name="Litvintseva A."/>
            <person name="Heitman J."/>
            <person name="Chen Y."/>
            <person name="Sun S."/>
            <person name="Springer D."/>
            <person name="Dromer F."/>
            <person name="Young S."/>
            <person name="Zeng Q."/>
            <person name="Chapman S."/>
            <person name="Gujja S."/>
            <person name="Saif S."/>
            <person name="Birren B."/>
        </authorList>
    </citation>
    <scope>NUCLEOTIDE SEQUENCE [LARGE SCALE GENOMIC DNA]</scope>
    <source>
        <strain evidence="3">CBS 10435</strain>
    </source>
</reference>
<sequence>MSLWQSAPMHWQTYTTSTPLTPQLEEAFRRQASQAFRHSNQSIGYSVSSSFTTHNGVTTGTTQLQVGKATPWTNQEIAAVEGYLVGLVPKGTLLGPSGRPVGYIESAPPSAISSNKFKKRSGSKPTAPSLTSLPSTVSEAGTVSPSVPPPGMQMTMATSPASPTESNHVHYEDLPYHQPQGGNNNRFSSITRKFKKKSTNVGH</sequence>
<reference evidence="2 3" key="1">
    <citation type="submission" date="2013-07" db="EMBL/GenBank/DDBJ databases">
        <title>The Genome Sequence of Kwoniella mangroviensis CBS10435.</title>
        <authorList>
            <consortium name="The Broad Institute Genome Sequencing Platform"/>
            <person name="Cuomo C."/>
            <person name="Litvintseva A."/>
            <person name="Chen Y."/>
            <person name="Heitman J."/>
            <person name="Sun S."/>
            <person name="Springer D."/>
            <person name="Dromer F."/>
            <person name="Young S.K."/>
            <person name="Zeng Q."/>
            <person name="Gargeya S."/>
            <person name="Fitzgerald M."/>
            <person name="Abouelleil A."/>
            <person name="Alvarado L."/>
            <person name="Berlin A.M."/>
            <person name="Chapman S.B."/>
            <person name="Dewar J."/>
            <person name="Goldberg J."/>
            <person name="Griggs A."/>
            <person name="Gujja S."/>
            <person name="Hansen M."/>
            <person name="Howarth C."/>
            <person name="Imamovic A."/>
            <person name="Larimer J."/>
            <person name="McCowan C."/>
            <person name="Murphy C."/>
            <person name="Pearson M."/>
            <person name="Priest M."/>
            <person name="Roberts A."/>
            <person name="Saif S."/>
            <person name="Shea T."/>
            <person name="Sykes S."/>
            <person name="Wortman J."/>
            <person name="Nusbaum C."/>
            <person name="Birren B."/>
        </authorList>
    </citation>
    <scope>NUCLEOTIDE SEQUENCE [LARGE SCALE GENOMIC DNA]</scope>
    <source>
        <strain evidence="2 3">CBS 10435</strain>
    </source>
</reference>
<dbReference type="Proteomes" id="UP000092583">
    <property type="component" value="Unassembled WGS sequence"/>
</dbReference>
<feature type="compositionally biased region" description="Polar residues" evidence="1">
    <location>
        <begin position="180"/>
        <end position="191"/>
    </location>
</feature>
<feature type="compositionally biased region" description="Polar residues" evidence="1">
    <location>
        <begin position="123"/>
        <end position="145"/>
    </location>
</feature>
<dbReference type="AlphaFoldDB" id="A0A1B9IHX7"/>
<dbReference type="EMBL" id="KI669467">
    <property type="protein sequence ID" value="OCF55226.1"/>
    <property type="molecule type" value="Genomic_DNA"/>
</dbReference>
<protein>
    <submittedName>
        <fullName evidence="2">Uncharacterized protein</fullName>
    </submittedName>
</protein>
<evidence type="ECO:0000256" key="1">
    <source>
        <dbReference type="SAM" id="MobiDB-lite"/>
    </source>
</evidence>
<evidence type="ECO:0000313" key="3">
    <source>
        <dbReference type="Proteomes" id="UP000092583"/>
    </source>
</evidence>
<feature type="region of interest" description="Disordered" evidence="1">
    <location>
        <begin position="108"/>
        <end position="203"/>
    </location>
</feature>
<organism evidence="2 3">
    <name type="scientific">Kwoniella mangroviensis CBS 10435</name>
    <dbReference type="NCBI Taxonomy" id="1331196"/>
    <lineage>
        <taxon>Eukaryota</taxon>
        <taxon>Fungi</taxon>
        <taxon>Dikarya</taxon>
        <taxon>Basidiomycota</taxon>
        <taxon>Agaricomycotina</taxon>
        <taxon>Tremellomycetes</taxon>
        <taxon>Tremellales</taxon>
        <taxon>Cryptococcaceae</taxon>
        <taxon>Kwoniella</taxon>
    </lineage>
</organism>
<dbReference type="OrthoDB" id="2575541at2759"/>
<evidence type="ECO:0000313" key="2">
    <source>
        <dbReference type="EMBL" id="OCF55226.1"/>
    </source>
</evidence>
<accession>A0A1B9IHX7</accession>
<feature type="compositionally biased region" description="Basic residues" evidence="1">
    <location>
        <begin position="192"/>
        <end position="203"/>
    </location>
</feature>
<gene>
    <name evidence="2" type="ORF">L486_07339</name>
</gene>
<feature type="compositionally biased region" description="Polar residues" evidence="1">
    <location>
        <begin position="155"/>
        <end position="166"/>
    </location>
</feature>
<name>A0A1B9IHX7_9TREE</name>
<keyword evidence="3" id="KW-1185">Reference proteome</keyword>
<proteinExistence type="predicted"/>